<keyword evidence="7" id="KW-0460">Magnesium</keyword>
<dbReference type="Pfam" id="PF08544">
    <property type="entry name" value="GHMP_kinases_C"/>
    <property type="match status" value="1"/>
</dbReference>
<dbReference type="EMBL" id="AEUW02000001">
    <property type="protein sequence ID" value="EHJ53255.1"/>
    <property type="molecule type" value="Genomic_DNA"/>
</dbReference>
<feature type="domain" description="GHMP kinase N-terminal" evidence="10">
    <location>
        <begin position="124"/>
        <end position="196"/>
    </location>
</feature>
<sequence length="364" mass="39405">MKFIETAKKEAAGETFVLLSFLSAFLQKSDIINGMTNPQIEEKKVLEKKIARGKASGKIILMGEHAVVYGQPAIAIPFSAVETVSEVKTEGEKLTVTCDFYDGLVHEMPEILESLKHAIRFSLYRINAPQDPAIHIDIRSTIPAERGMGSSAAVAVAIARSLFNFYGKVLTDKELWEIVQSSEKIAHGNPSGIDTVTTSGKSPLFFVKDQPIEQLTIHMDAYLVVADTGQTGQTFKAIQSVKELLHKRDDQPATSSDSRQAIQELGKLTRLAKEALLNNQVLELGEAMNRAQQLLASLTVSDQLLDELTQVARQAGALGAKLTGGGLGGCLIALAKDKESAKKVSAALVKNGAEKVWCQYLGDL</sequence>
<dbReference type="PANTHER" id="PTHR43290:SF2">
    <property type="entry name" value="MEVALONATE KINASE"/>
    <property type="match status" value="1"/>
</dbReference>
<dbReference type="GO" id="GO:0004496">
    <property type="term" value="F:mevalonate kinase activity"/>
    <property type="evidence" value="ECO:0007669"/>
    <property type="project" value="UniProtKB-EC"/>
</dbReference>
<dbReference type="eggNOG" id="COG1577">
    <property type="taxonomic scope" value="Bacteria"/>
</dbReference>
<evidence type="ECO:0000259" key="11">
    <source>
        <dbReference type="Pfam" id="PF08544"/>
    </source>
</evidence>
<keyword evidence="2" id="KW-0444">Lipid biosynthesis</keyword>
<keyword evidence="8" id="KW-0443">Lipid metabolism</keyword>
<keyword evidence="13" id="KW-1185">Reference proteome</keyword>
<dbReference type="STRING" id="764298.STRMA_1772"/>
<dbReference type="Gene3D" id="3.30.70.890">
    <property type="entry name" value="GHMP kinase, C-terminal domain"/>
    <property type="match status" value="1"/>
</dbReference>
<dbReference type="Gene3D" id="3.30.230.10">
    <property type="match status" value="1"/>
</dbReference>
<keyword evidence="1" id="KW-0963">Cytoplasm</keyword>
<evidence type="ECO:0000256" key="8">
    <source>
        <dbReference type="ARBA" id="ARBA00023098"/>
    </source>
</evidence>
<dbReference type="InterPro" id="IPR013750">
    <property type="entry name" value="GHMP_kinase_C_dom"/>
</dbReference>
<feature type="domain" description="GHMP kinase C-terminal" evidence="11">
    <location>
        <begin position="273"/>
        <end position="352"/>
    </location>
</feature>
<name>G5JV62_9STRE</name>
<dbReference type="AlphaFoldDB" id="G5JV62"/>
<dbReference type="InterPro" id="IPR036554">
    <property type="entry name" value="GHMP_kinase_C_sf"/>
</dbReference>
<dbReference type="InterPro" id="IPR020568">
    <property type="entry name" value="Ribosomal_Su5_D2-typ_SF"/>
</dbReference>
<dbReference type="InterPro" id="IPR006204">
    <property type="entry name" value="GHMP_kinase_N_dom"/>
</dbReference>
<organism evidence="12 13">
    <name type="scientific">Streptococcus macacae NCTC 11558</name>
    <dbReference type="NCBI Taxonomy" id="764298"/>
    <lineage>
        <taxon>Bacteria</taxon>
        <taxon>Bacillati</taxon>
        <taxon>Bacillota</taxon>
        <taxon>Bacilli</taxon>
        <taxon>Lactobacillales</taxon>
        <taxon>Streptococcaceae</taxon>
        <taxon>Streptococcus</taxon>
    </lineage>
</organism>
<gene>
    <name evidence="12" type="primary">mvk</name>
    <name evidence="12" type="ORF">STRMA_1772</name>
</gene>
<proteinExistence type="predicted"/>
<dbReference type="InterPro" id="IPR014721">
    <property type="entry name" value="Ribsml_uS5_D2-typ_fold_subgr"/>
</dbReference>
<dbReference type="NCBIfam" id="TIGR00549">
    <property type="entry name" value="mevalon_kin"/>
    <property type="match status" value="1"/>
</dbReference>
<dbReference type="InterPro" id="IPR006205">
    <property type="entry name" value="Mev_gal_kin"/>
</dbReference>
<protein>
    <submittedName>
        <fullName evidence="12">Mevalonate kinase</fullName>
        <ecNumber evidence="12">2.7.1.36</ecNumber>
    </submittedName>
</protein>
<dbReference type="PRINTS" id="PR00959">
    <property type="entry name" value="MEVGALKINASE"/>
</dbReference>
<evidence type="ECO:0000256" key="5">
    <source>
        <dbReference type="ARBA" id="ARBA00022777"/>
    </source>
</evidence>
<dbReference type="PANTHER" id="PTHR43290">
    <property type="entry name" value="MEVALONATE KINASE"/>
    <property type="match status" value="1"/>
</dbReference>
<keyword evidence="4" id="KW-0547">Nucleotide-binding</keyword>
<dbReference type="SUPFAM" id="SSF55060">
    <property type="entry name" value="GHMP Kinase, C-terminal domain"/>
    <property type="match status" value="1"/>
</dbReference>
<evidence type="ECO:0000256" key="9">
    <source>
        <dbReference type="ARBA" id="ARBA00029438"/>
    </source>
</evidence>
<dbReference type="Pfam" id="PF00288">
    <property type="entry name" value="GHMP_kinases_N"/>
    <property type="match status" value="1"/>
</dbReference>
<reference evidence="12 13" key="1">
    <citation type="journal article" date="2014" name="Int. J. Syst. Evol. Microbiol.">
        <title>Phylogenomics and the dynamic genome evolution of the genus Streptococcus.</title>
        <authorList>
            <consortium name="The Broad Institute Genome Sequencing Platform"/>
            <person name="Richards V.P."/>
            <person name="Palmer S.R."/>
            <person name="Pavinski Bitar P.D."/>
            <person name="Qin X."/>
            <person name="Weinstock G.M."/>
            <person name="Highlander S.K."/>
            <person name="Town C.D."/>
            <person name="Burne R.A."/>
            <person name="Stanhope M.J."/>
        </authorList>
    </citation>
    <scope>NUCLEOTIDE SEQUENCE [LARGE SCALE GENOMIC DNA]</scope>
    <source>
        <strain evidence="12 13">NCTC 11558</strain>
    </source>
</reference>
<evidence type="ECO:0000256" key="4">
    <source>
        <dbReference type="ARBA" id="ARBA00022741"/>
    </source>
</evidence>
<dbReference type="UniPathway" id="UPA00057">
    <property type="reaction ID" value="UER00098"/>
</dbReference>
<comment type="caution">
    <text evidence="12">The sequence shown here is derived from an EMBL/GenBank/DDBJ whole genome shotgun (WGS) entry which is preliminary data.</text>
</comment>
<comment type="pathway">
    <text evidence="9">Isoprenoid biosynthesis; isopentenyl diphosphate biosynthesis via mevalonate pathway; isopentenyl diphosphate from (R)-mevalonate: step 1/3.</text>
</comment>
<dbReference type="GO" id="GO:0019287">
    <property type="term" value="P:isopentenyl diphosphate biosynthetic process, mevalonate pathway"/>
    <property type="evidence" value="ECO:0007669"/>
    <property type="project" value="UniProtKB-UniPathway"/>
</dbReference>
<dbReference type="EC" id="2.7.1.36" evidence="12"/>
<dbReference type="Proteomes" id="UP000003573">
    <property type="component" value="Unassembled WGS sequence"/>
</dbReference>
<dbReference type="GO" id="GO:0005524">
    <property type="term" value="F:ATP binding"/>
    <property type="evidence" value="ECO:0007669"/>
    <property type="project" value="UniProtKB-KW"/>
</dbReference>
<keyword evidence="3 12" id="KW-0808">Transferase</keyword>
<dbReference type="SUPFAM" id="SSF54211">
    <property type="entry name" value="Ribosomal protein S5 domain 2-like"/>
    <property type="match status" value="1"/>
</dbReference>
<keyword evidence="6" id="KW-0067">ATP-binding</keyword>
<evidence type="ECO:0000256" key="3">
    <source>
        <dbReference type="ARBA" id="ARBA00022679"/>
    </source>
</evidence>
<evidence type="ECO:0000256" key="2">
    <source>
        <dbReference type="ARBA" id="ARBA00022516"/>
    </source>
</evidence>
<evidence type="ECO:0000256" key="7">
    <source>
        <dbReference type="ARBA" id="ARBA00022842"/>
    </source>
</evidence>
<dbReference type="GO" id="GO:0005829">
    <property type="term" value="C:cytosol"/>
    <property type="evidence" value="ECO:0007669"/>
    <property type="project" value="TreeGrafter"/>
</dbReference>
<keyword evidence="5 12" id="KW-0418">Kinase</keyword>
<accession>G5JV62</accession>
<evidence type="ECO:0000313" key="13">
    <source>
        <dbReference type="Proteomes" id="UP000003573"/>
    </source>
</evidence>
<evidence type="ECO:0000259" key="10">
    <source>
        <dbReference type="Pfam" id="PF00288"/>
    </source>
</evidence>
<evidence type="ECO:0000256" key="6">
    <source>
        <dbReference type="ARBA" id="ARBA00022840"/>
    </source>
</evidence>
<evidence type="ECO:0000256" key="1">
    <source>
        <dbReference type="ARBA" id="ARBA00022490"/>
    </source>
</evidence>
<evidence type="ECO:0000313" key="12">
    <source>
        <dbReference type="EMBL" id="EHJ53255.1"/>
    </source>
</evidence>